<sequence>MIDVVFDHYKGHSIKNTTRQKRGFQKSIDIEIDRPNFPLPQQYNLFIHSIFNKRRLTNFLPEQLLQNSIQQKHILFLTKFLTSGGFAKINKYGKNFEPSKDHFLNSNDEDADIRILLHILSAKNSGHSRCIIY</sequence>
<dbReference type="Proteomes" id="UP001153636">
    <property type="component" value="Chromosome 1"/>
</dbReference>
<reference evidence="1" key="1">
    <citation type="submission" date="2022-01" db="EMBL/GenBank/DDBJ databases">
        <authorList>
            <person name="King R."/>
        </authorList>
    </citation>
    <scope>NUCLEOTIDE SEQUENCE</scope>
</reference>
<gene>
    <name evidence="1" type="ORF">PSYICH_LOCUS617</name>
</gene>
<proteinExistence type="predicted"/>
<dbReference type="AlphaFoldDB" id="A0A9P0G6M9"/>
<keyword evidence="2" id="KW-1185">Reference proteome</keyword>
<organism evidence="1 2">
    <name type="scientific">Psylliodes chrysocephalus</name>
    <dbReference type="NCBI Taxonomy" id="3402493"/>
    <lineage>
        <taxon>Eukaryota</taxon>
        <taxon>Metazoa</taxon>
        <taxon>Ecdysozoa</taxon>
        <taxon>Arthropoda</taxon>
        <taxon>Hexapoda</taxon>
        <taxon>Insecta</taxon>
        <taxon>Pterygota</taxon>
        <taxon>Neoptera</taxon>
        <taxon>Endopterygota</taxon>
        <taxon>Coleoptera</taxon>
        <taxon>Polyphaga</taxon>
        <taxon>Cucujiformia</taxon>
        <taxon>Chrysomeloidea</taxon>
        <taxon>Chrysomelidae</taxon>
        <taxon>Galerucinae</taxon>
        <taxon>Alticini</taxon>
        <taxon>Psylliodes</taxon>
    </lineage>
</organism>
<accession>A0A9P0G6M9</accession>
<dbReference type="OrthoDB" id="5949854at2759"/>
<evidence type="ECO:0000313" key="2">
    <source>
        <dbReference type="Proteomes" id="UP001153636"/>
    </source>
</evidence>
<name>A0A9P0G6M9_9CUCU</name>
<protein>
    <submittedName>
        <fullName evidence="1">Uncharacterized protein</fullName>
    </submittedName>
</protein>
<evidence type="ECO:0000313" key="1">
    <source>
        <dbReference type="EMBL" id="CAH1099936.1"/>
    </source>
</evidence>
<dbReference type="EMBL" id="OV651813">
    <property type="protein sequence ID" value="CAH1099936.1"/>
    <property type="molecule type" value="Genomic_DNA"/>
</dbReference>